<keyword evidence="1" id="KW-1133">Transmembrane helix</keyword>
<dbReference type="AlphaFoldDB" id="A0A8J4PSK3"/>
<comment type="caution">
    <text evidence="2">The sequence shown here is derived from an EMBL/GenBank/DDBJ whole genome shotgun (WGS) entry which is preliminary data.</text>
</comment>
<dbReference type="CDD" id="cd09620">
    <property type="entry name" value="CBM9_like_3"/>
    <property type="match status" value="1"/>
</dbReference>
<gene>
    <name evidence="2" type="ORF">CYY_006505</name>
</gene>
<dbReference type="EMBL" id="AJWJ01000303">
    <property type="protein sequence ID" value="KAF2072185.1"/>
    <property type="molecule type" value="Genomic_DNA"/>
</dbReference>
<organism evidence="2 3">
    <name type="scientific">Polysphondylium violaceum</name>
    <dbReference type="NCBI Taxonomy" id="133409"/>
    <lineage>
        <taxon>Eukaryota</taxon>
        <taxon>Amoebozoa</taxon>
        <taxon>Evosea</taxon>
        <taxon>Eumycetozoa</taxon>
        <taxon>Dictyostelia</taxon>
        <taxon>Dictyosteliales</taxon>
        <taxon>Dictyosteliaceae</taxon>
        <taxon>Polysphondylium</taxon>
    </lineage>
</organism>
<dbReference type="SUPFAM" id="SSF49344">
    <property type="entry name" value="CBD9-like"/>
    <property type="match status" value="1"/>
</dbReference>
<name>A0A8J4PSK3_9MYCE</name>
<dbReference type="OrthoDB" id="61321at2759"/>
<keyword evidence="1" id="KW-0472">Membrane</keyword>
<evidence type="ECO:0000313" key="3">
    <source>
        <dbReference type="Proteomes" id="UP000695562"/>
    </source>
</evidence>
<evidence type="ECO:0008006" key="4">
    <source>
        <dbReference type="Google" id="ProtNLM"/>
    </source>
</evidence>
<keyword evidence="1" id="KW-0812">Transmembrane</keyword>
<protein>
    <recommendedName>
        <fullName evidence="4">Carbohydrate-binding domain-containing protein</fullName>
    </recommendedName>
</protein>
<reference evidence="2" key="1">
    <citation type="submission" date="2020-01" db="EMBL/GenBank/DDBJ databases">
        <title>Development of genomics and gene disruption for Polysphondylium violaceum indicates a role for the polyketide synthase stlB in stalk morphogenesis.</title>
        <authorList>
            <person name="Narita B."/>
            <person name="Kawabe Y."/>
            <person name="Kin K."/>
            <person name="Saito T."/>
            <person name="Gibbs R."/>
            <person name="Kuspa A."/>
            <person name="Muzny D."/>
            <person name="Queller D."/>
            <person name="Richards S."/>
            <person name="Strassman J."/>
            <person name="Sucgang R."/>
            <person name="Worley K."/>
            <person name="Schaap P."/>
        </authorList>
    </citation>
    <scope>NUCLEOTIDE SEQUENCE</scope>
    <source>
        <strain evidence="2">QSvi11</strain>
    </source>
</reference>
<proteinExistence type="predicted"/>
<keyword evidence="3" id="KW-1185">Reference proteome</keyword>
<dbReference type="Gene3D" id="2.60.40.1190">
    <property type="match status" value="1"/>
</dbReference>
<dbReference type="Proteomes" id="UP000695562">
    <property type="component" value="Unassembled WGS sequence"/>
</dbReference>
<sequence length="255" mass="28689">MMKSYDWVYVLGVVMVMSISVVWGVRYPVATPKPPQPFTPFVTVYPCDSDPINWPNATHVSNFRLVDNSSLAVQQTDVSMCYDETYLNVKADCFDNNIQSPYSQCNQDLFNADVFEIFLAYGPEVPTKYLEIELSPYGVLFVSKVANTDDFCTGVTDSLIECGASGIVYNATIQDNEWVGILQIPLSLIQETSNLAEPQPSPQLPLYRINMYRIDIPASQEKEYSCWNPTDTSPPCFHKPSMFGTVQFGSNNYDL</sequence>
<evidence type="ECO:0000256" key="1">
    <source>
        <dbReference type="SAM" id="Phobius"/>
    </source>
</evidence>
<accession>A0A8J4PSK3</accession>
<evidence type="ECO:0000313" key="2">
    <source>
        <dbReference type="EMBL" id="KAF2072185.1"/>
    </source>
</evidence>
<feature type="transmembrane region" description="Helical" evidence="1">
    <location>
        <begin position="7"/>
        <end position="25"/>
    </location>
</feature>